<dbReference type="RefSeq" id="WP_066405585.1">
    <property type="nucleotide sequence ID" value="NZ_CP011390.1"/>
</dbReference>
<gene>
    <name evidence="1" type="ORF">SY85_14240</name>
</gene>
<proteinExistence type="predicted"/>
<evidence type="ECO:0000313" key="1">
    <source>
        <dbReference type="EMBL" id="ANE51491.1"/>
    </source>
</evidence>
<dbReference type="STRING" id="1492898.SY85_14240"/>
<name>A0A172TWK2_9BACT</name>
<dbReference type="Proteomes" id="UP000077177">
    <property type="component" value="Chromosome"/>
</dbReference>
<dbReference type="AlphaFoldDB" id="A0A172TWK2"/>
<evidence type="ECO:0000313" key="2">
    <source>
        <dbReference type="Proteomes" id="UP000077177"/>
    </source>
</evidence>
<dbReference type="EMBL" id="CP011390">
    <property type="protein sequence ID" value="ANE51491.1"/>
    <property type="molecule type" value="Genomic_DNA"/>
</dbReference>
<protein>
    <submittedName>
        <fullName evidence="1">Uncharacterized protein</fullName>
    </submittedName>
</protein>
<dbReference type="OrthoDB" id="5986339at2"/>
<reference evidence="1 2" key="2">
    <citation type="journal article" date="2016" name="Int. J. Syst. Evol. Microbiol.">
        <title>Flavisolibacter tropicus sp. nov., isolated from tropical soil.</title>
        <authorList>
            <person name="Lee J.J."/>
            <person name="Kang M.S."/>
            <person name="Kim G.S."/>
            <person name="Lee C.S."/>
            <person name="Lim S."/>
            <person name="Lee J."/>
            <person name="Roh S.H."/>
            <person name="Kang H."/>
            <person name="Ha J.M."/>
            <person name="Bae S."/>
            <person name="Jung H.Y."/>
            <person name="Kim M.K."/>
        </authorList>
    </citation>
    <scope>NUCLEOTIDE SEQUENCE [LARGE SCALE GENOMIC DNA]</scope>
    <source>
        <strain evidence="1 2">LCS9</strain>
    </source>
</reference>
<organism evidence="1 2">
    <name type="scientific">Flavisolibacter tropicus</name>
    <dbReference type="NCBI Taxonomy" id="1492898"/>
    <lineage>
        <taxon>Bacteria</taxon>
        <taxon>Pseudomonadati</taxon>
        <taxon>Bacteroidota</taxon>
        <taxon>Chitinophagia</taxon>
        <taxon>Chitinophagales</taxon>
        <taxon>Chitinophagaceae</taxon>
        <taxon>Flavisolibacter</taxon>
    </lineage>
</organism>
<keyword evidence="2" id="KW-1185">Reference proteome</keyword>
<dbReference type="KEGG" id="fla:SY85_14240"/>
<reference evidence="2" key="1">
    <citation type="submission" date="2015-01" db="EMBL/GenBank/DDBJ databases">
        <title>Flavisolibacter sp./LCS9/ whole genome sequencing.</title>
        <authorList>
            <person name="Kim M.K."/>
            <person name="Srinivasan S."/>
            <person name="Lee J.-J."/>
        </authorList>
    </citation>
    <scope>NUCLEOTIDE SEQUENCE [LARGE SCALE GENOMIC DNA]</scope>
    <source>
        <strain evidence="2">LCS9</strain>
    </source>
</reference>
<sequence length="221" mass="25003">MRTLSCIILLFSSLLVCGQSKKEVSVDDFVQSIQKTQESGDTMKMVFWFPTEFWDVVNRTTPDYDSASVKLLEVMVEDYLIFAVVDGFFSTDGGQFKTEAEMRKTIRLIDKDNKVYPPLSTIEVPKPLNHIMSSMKPMLTNMLGNVGSGFNFFYFKVKDANNKDLISATQKGAFSIKLNNADFTWSLPLAAYLPGKLCPVDQVKMNTEWAFCPFHGNKLVQ</sequence>
<accession>A0A172TWK2</accession>